<dbReference type="EnsemblPlants" id="AES70273">
    <property type="protein sequence ID" value="AES70273"/>
    <property type="gene ID" value="MTR_3g050720"/>
</dbReference>
<evidence type="ECO:0000313" key="2">
    <source>
        <dbReference type="EMBL" id="AES70273.1"/>
    </source>
</evidence>
<organism evidence="2 4">
    <name type="scientific">Medicago truncatula</name>
    <name type="common">Barrel medic</name>
    <name type="synonym">Medicago tribuloides</name>
    <dbReference type="NCBI Taxonomy" id="3880"/>
    <lineage>
        <taxon>Eukaryota</taxon>
        <taxon>Viridiplantae</taxon>
        <taxon>Streptophyta</taxon>
        <taxon>Embryophyta</taxon>
        <taxon>Tracheophyta</taxon>
        <taxon>Spermatophyta</taxon>
        <taxon>Magnoliopsida</taxon>
        <taxon>eudicotyledons</taxon>
        <taxon>Gunneridae</taxon>
        <taxon>Pentapetalae</taxon>
        <taxon>rosids</taxon>
        <taxon>fabids</taxon>
        <taxon>Fabales</taxon>
        <taxon>Fabaceae</taxon>
        <taxon>Papilionoideae</taxon>
        <taxon>50 kb inversion clade</taxon>
        <taxon>NPAAA clade</taxon>
        <taxon>Hologalegina</taxon>
        <taxon>IRL clade</taxon>
        <taxon>Trifolieae</taxon>
        <taxon>Medicago</taxon>
    </lineage>
</organism>
<evidence type="ECO:0000256" key="1">
    <source>
        <dbReference type="SAM" id="SignalP"/>
    </source>
</evidence>
<dbReference type="AlphaFoldDB" id="G7J1Y9"/>
<reference evidence="2 4" key="2">
    <citation type="journal article" date="2014" name="BMC Genomics">
        <title>An improved genome release (version Mt4.0) for the model legume Medicago truncatula.</title>
        <authorList>
            <person name="Tang H."/>
            <person name="Krishnakumar V."/>
            <person name="Bidwell S."/>
            <person name="Rosen B."/>
            <person name="Chan A."/>
            <person name="Zhou S."/>
            <person name="Gentzbittel L."/>
            <person name="Childs K.L."/>
            <person name="Yandell M."/>
            <person name="Gundlach H."/>
            <person name="Mayer K.F."/>
            <person name="Schwartz D.C."/>
            <person name="Town C.D."/>
        </authorList>
    </citation>
    <scope>GENOME REANNOTATION</scope>
    <source>
        <strain evidence="3 4">cv. Jemalong A17</strain>
    </source>
</reference>
<accession>G7J1Y9</accession>
<feature type="chain" id="PRO_5014572637" evidence="1">
    <location>
        <begin position="23"/>
        <end position="67"/>
    </location>
</feature>
<proteinExistence type="predicted"/>
<dbReference type="EMBL" id="CM001219">
    <property type="protein sequence ID" value="AES70273.1"/>
    <property type="molecule type" value="Genomic_DNA"/>
</dbReference>
<reference evidence="2 4" key="1">
    <citation type="journal article" date="2011" name="Nature">
        <title>The Medicago genome provides insight into the evolution of rhizobial symbioses.</title>
        <authorList>
            <person name="Young N.D."/>
            <person name="Debelle F."/>
            <person name="Oldroyd G.E."/>
            <person name="Geurts R."/>
            <person name="Cannon S.B."/>
            <person name="Udvardi M.K."/>
            <person name="Benedito V.A."/>
            <person name="Mayer K.F."/>
            <person name="Gouzy J."/>
            <person name="Schoof H."/>
            <person name="Van de Peer Y."/>
            <person name="Proost S."/>
            <person name="Cook D.R."/>
            <person name="Meyers B.C."/>
            <person name="Spannagl M."/>
            <person name="Cheung F."/>
            <person name="De Mita S."/>
            <person name="Krishnakumar V."/>
            <person name="Gundlach H."/>
            <person name="Zhou S."/>
            <person name="Mudge J."/>
            <person name="Bharti A.K."/>
            <person name="Murray J.D."/>
            <person name="Naoumkina M.A."/>
            <person name="Rosen B."/>
            <person name="Silverstein K.A."/>
            <person name="Tang H."/>
            <person name="Rombauts S."/>
            <person name="Zhao P.X."/>
            <person name="Zhou P."/>
            <person name="Barbe V."/>
            <person name="Bardou P."/>
            <person name="Bechner M."/>
            <person name="Bellec A."/>
            <person name="Berger A."/>
            <person name="Berges H."/>
            <person name="Bidwell S."/>
            <person name="Bisseling T."/>
            <person name="Choisne N."/>
            <person name="Couloux A."/>
            <person name="Denny R."/>
            <person name="Deshpande S."/>
            <person name="Dai X."/>
            <person name="Doyle J.J."/>
            <person name="Dudez A.M."/>
            <person name="Farmer A.D."/>
            <person name="Fouteau S."/>
            <person name="Franken C."/>
            <person name="Gibelin C."/>
            <person name="Gish J."/>
            <person name="Goldstein S."/>
            <person name="Gonzalez A.J."/>
            <person name="Green P.J."/>
            <person name="Hallab A."/>
            <person name="Hartog M."/>
            <person name="Hua A."/>
            <person name="Humphray S.J."/>
            <person name="Jeong D.H."/>
            <person name="Jing Y."/>
            <person name="Jocker A."/>
            <person name="Kenton S.M."/>
            <person name="Kim D.J."/>
            <person name="Klee K."/>
            <person name="Lai H."/>
            <person name="Lang C."/>
            <person name="Lin S."/>
            <person name="Macmil S.L."/>
            <person name="Magdelenat G."/>
            <person name="Matthews L."/>
            <person name="McCorrison J."/>
            <person name="Monaghan E.L."/>
            <person name="Mun J.H."/>
            <person name="Najar F.Z."/>
            <person name="Nicholson C."/>
            <person name="Noirot C."/>
            <person name="O'Bleness M."/>
            <person name="Paule C.R."/>
            <person name="Poulain J."/>
            <person name="Prion F."/>
            <person name="Qin B."/>
            <person name="Qu C."/>
            <person name="Retzel E.F."/>
            <person name="Riddle C."/>
            <person name="Sallet E."/>
            <person name="Samain S."/>
            <person name="Samson N."/>
            <person name="Sanders I."/>
            <person name="Saurat O."/>
            <person name="Scarpelli C."/>
            <person name="Schiex T."/>
            <person name="Segurens B."/>
            <person name="Severin A.J."/>
            <person name="Sherrier D.J."/>
            <person name="Shi R."/>
            <person name="Sims S."/>
            <person name="Singer S.R."/>
            <person name="Sinharoy S."/>
            <person name="Sterck L."/>
            <person name="Viollet A."/>
            <person name="Wang B.B."/>
            <person name="Wang K."/>
            <person name="Wang M."/>
            <person name="Wang X."/>
            <person name="Warfsmann J."/>
            <person name="Weissenbach J."/>
            <person name="White D.D."/>
            <person name="White J.D."/>
            <person name="Wiley G.B."/>
            <person name="Wincker P."/>
            <person name="Xing Y."/>
            <person name="Yang L."/>
            <person name="Yao Z."/>
            <person name="Ying F."/>
            <person name="Zhai J."/>
            <person name="Zhou L."/>
            <person name="Zuber A."/>
            <person name="Denarie J."/>
            <person name="Dixon R.A."/>
            <person name="May G.D."/>
            <person name="Schwartz D.C."/>
            <person name="Rogers J."/>
            <person name="Quetier F."/>
            <person name="Town C.D."/>
            <person name="Roe B.A."/>
        </authorList>
    </citation>
    <scope>NUCLEOTIDE SEQUENCE [LARGE SCALE GENOMIC DNA]</scope>
    <source>
        <strain evidence="2">A17</strain>
        <strain evidence="3 4">cv. Jemalong A17</strain>
    </source>
</reference>
<sequence>MNSTSSHISAFMFFLLFTTLNCMSTTCNKKDLENLLLFRKGVVDIEGAPSSWKMEEDSDKPLEVKEI</sequence>
<dbReference type="PaxDb" id="3880-AES70273"/>
<keyword evidence="2" id="KW-0812">Transmembrane</keyword>
<keyword evidence="4" id="KW-1185">Reference proteome</keyword>
<gene>
    <name evidence="2" type="ordered locus">MTR_3g050720</name>
</gene>
<reference evidence="3" key="3">
    <citation type="submission" date="2015-04" db="UniProtKB">
        <authorList>
            <consortium name="EnsemblPlants"/>
        </authorList>
    </citation>
    <scope>IDENTIFICATION</scope>
    <source>
        <strain evidence="3">cv. Jemalong A17</strain>
    </source>
</reference>
<keyword evidence="2" id="KW-0472">Membrane</keyword>
<name>G7J1Y9_MEDTR</name>
<evidence type="ECO:0000313" key="4">
    <source>
        <dbReference type="Proteomes" id="UP000002051"/>
    </source>
</evidence>
<feature type="signal peptide" evidence="1">
    <location>
        <begin position="1"/>
        <end position="22"/>
    </location>
</feature>
<dbReference type="Proteomes" id="UP000002051">
    <property type="component" value="Chromosome 3"/>
</dbReference>
<dbReference type="HOGENOM" id="CLU_2816226_0_0_1"/>
<keyword evidence="1" id="KW-0732">Signal</keyword>
<evidence type="ECO:0000313" key="3">
    <source>
        <dbReference type="EnsemblPlants" id="AES70273"/>
    </source>
</evidence>
<protein>
    <submittedName>
        <fullName evidence="2">Transmembrane protein, putative</fullName>
    </submittedName>
</protein>